<sequence>MFLDSDEMKVFRERAKRFFQAKPDLLKKLKRDNGPFFRTQKEIAQFDRAVFEGCTASIYTGKKDLKKTRYCIKGLK</sequence>
<name>A0ABX2ZZU7_9GAMM</name>
<protein>
    <submittedName>
        <fullName evidence="1">Uncharacterized protein</fullName>
    </submittedName>
</protein>
<keyword evidence="2" id="KW-1185">Reference proteome</keyword>
<dbReference type="Proteomes" id="UP000094329">
    <property type="component" value="Unassembled WGS sequence"/>
</dbReference>
<dbReference type="EMBL" id="MDTU01000001">
    <property type="protein sequence ID" value="ODN42136.1"/>
    <property type="molecule type" value="Genomic_DNA"/>
</dbReference>
<accession>A0ABX2ZZU7</accession>
<gene>
    <name evidence="1" type="ORF">BGC07_03210</name>
</gene>
<organism evidence="1 2">
    <name type="scientific">Piscirickettsia litoralis</name>
    <dbReference type="NCBI Taxonomy" id="1891921"/>
    <lineage>
        <taxon>Bacteria</taxon>
        <taxon>Pseudomonadati</taxon>
        <taxon>Pseudomonadota</taxon>
        <taxon>Gammaproteobacteria</taxon>
        <taxon>Thiotrichales</taxon>
        <taxon>Piscirickettsiaceae</taxon>
        <taxon>Piscirickettsia</taxon>
    </lineage>
</organism>
<evidence type="ECO:0000313" key="2">
    <source>
        <dbReference type="Proteomes" id="UP000094329"/>
    </source>
</evidence>
<comment type="caution">
    <text evidence="1">The sequence shown here is derived from an EMBL/GenBank/DDBJ whole genome shotgun (WGS) entry which is preliminary data.</text>
</comment>
<evidence type="ECO:0000313" key="1">
    <source>
        <dbReference type="EMBL" id="ODN42136.1"/>
    </source>
</evidence>
<proteinExistence type="predicted"/>
<reference evidence="1 2" key="1">
    <citation type="submission" date="2016-08" db="EMBL/GenBank/DDBJ databases">
        <title>Draft genome sequence of Candidatus Piscirickettsia litoralis, from seawater.</title>
        <authorList>
            <person name="Wan X."/>
            <person name="Lee A.J."/>
            <person name="Hou S."/>
            <person name="Donachie S.P."/>
        </authorList>
    </citation>
    <scope>NUCLEOTIDE SEQUENCE [LARGE SCALE GENOMIC DNA]</scope>
    <source>
        <strain evidence="1 2">Y2</strain>
    </source>
</reference>